<gene>
    <name evidence="1" type="ORF">PIB30_102832</name>
</gene>
<dbReference type="Proteomes" id="UP001341840">
    <property type="component" value="Unassembled WGS sequence"/>
</dbReference>
<name>A0ABU6Y091_9FABA</name>
<evidence type="ECO:0000313" key="2">
    <source>
        <dbReference type="Proteomes" id="UP001341840"/>
    </source>
</evidence>
<evidence type="ECO:0000313" key="1">
    <source>
        <dbReference type="EMBL" id="MED6202188.1"/>
    </source>
</evidence>
<protein>
    <submittedName>
        <fullName evidence="1">Uncharacterized protein</fullName>
    </submittedName>
</protein>
<proteinExistence type="predicted"/>
<organism evidence="1 2">
    <name type="scientific">Stylosanthes scabra</name>
    <dbReference type="NCBI Taxonomy" id="79078"/>
    <lineage>
        <taxon>Eukaryota</taxon>
        <taxon>Viridiplantae</taxon>
        <taxon>Streptophyta</taxon>
        <taxon>Embryophyta</taxon>
        <taxon>Tracheophyta</taxon>
        <taxon>Spermatophyta</taxon>
        <taxon>Magnoliopsida</taxon>
        <taxon>eudicotyledons</taxon>
        <taxon>Gunneridae</taxon>
        <taxon>Pentapetalae</taxon>
        <taxon>rosids</taxon>
        <taxon>fabids</taxon>
        <taxon>Fabales</taxon>
        <taxon>Fabaceae</taxon>
        <taxon>Papilionoideae</taxon>
        <taxon>50 kb inversion clade</taxon>
        <taxon>dalbergioids sensu lato</taxon>
        <taxon>Dalbergieae</taxon>
        <taxon>Pterocarpus clade</taxon>
        <taxon>Stylosanthes</taxon>
    </lineage>
</organism>
<dbReference type="EMBL" id="JASCZI010214681">
    <property type="protein sequence ID" value="MED6202188.1"/>
    <property type="molecule type" value="Genomic_DNA"/>
</dbReference>
<reference evidence="1 2" key="1">
    <citation type="journal article" date="2023" name="Plants (Basel)">
        <title>Bridging the Gap: Combining Genomics and Transcriptomics Approaches to Understand Stylosanthes scabra, an Orphan Legume from the Brazilian Caatinga.</title>
        <authorList>
            <person name="Ferreira-Neto J.R.C."/>
            <person name="da Silva M.D."/>
            <person name="Binneck E."/>
            <person name="de Melo N.F."/>
            <person name="da Silva R.H."/>
            <person name="de Melo A.L.T.M."/>
            <person name="Pandolfi V."/>
            <person name="Bustamante F.O."/>
            <person name="Brasileiro-Vidal A.C."/>
            <person name="Benko-Iseppon A.M."/>
        </authorList>
    </citation>
    <scope>NUCLEOTIDE SEQUENCE [LARGE SCALE GENOMIC DNA]</scope>
    <source>
        <tissue evidence="1">Leaves</tissue>
    </source>
</reference>
<comment type="caution">
    <text evidence="1">The sequence shown here is derived from an EMBL/GenBank/DDBJ whole genome shotgun (WGS) entry which is preliminary data.</text>
</comment>
<keyword evidence="2" id="KW-1185">Reference proteome</keyword>
<feature type="non-terminal residue" evidence="1">
    <location>
        <position position="1"/>
    </location>
</feature>
<accession>A0ABU6Y091</accession>
<sequence length="50" mass="6107">CARDNICDDRKGDMENIPRKEYMFATKTKERSKVYDDRKATVYKIWFKQN</sequence>